<comment type="caution">
    <text evidence="1">The sequence shown here is derived from an EMBL/GenBank/DDBJ whole genome shotgun (WGS) entry which is preliminary data.</text>
</comment>
<accession>G5IC72</accession>
<dbReference type="RefSeq" id="WP_006779041.1">
    <property type="nucleotide sequence ID" value="NZ_CP040506.1"/>
</dbReference>
<sequence length="186" mass="21910">MQDFFELILAENQKTEIARVLDGNAKTERFGLALSQEDAAELMAARHDSLKRYHRVEFGEGILPKLQFAFCDSQYVEQEHYRETLERLQDIFYQFKNEMMEKMTDDELISYMRNQFEGSCSGSMDRLETALHRLAGAVRGGYVTKARKGVKDEYDLRERTDEFEELSEEEGWSRELYWDALNDLMD</sequence>
<evidence type="ECO:0000313" key="2">
    <source>
        <dbReference type="Proteomes" id="UP000005384"/>
    </source>
</evidence>
<dbReference type="OrthoDB" id="1707441at2"/>
<dbReference type="Proteomes" id="UP000005384">
    <property type="component" value="Unassembled WGS sequence"/>
</dbReference>
<organism evidence="1 2">
    <name type="scientific">Hungatella hathewayi WAL-18680</name>
    <dbReference type="NCBI Taxonomy" id="742737"/>
    <lineage>
        <taxon>Bacteria</taxon>
        <taxon>Bacillati</taxon>
        <taxon>Bacillota</taxon>
        <taxon>Clostridia</taxon>
        <taxon>Lachnospirales</taxon>
        <taxon>Lachnospiraceae</taxon>
        <taxon>Hungatella</taxon>
    </lineage>
</organism>
<name>G5IC72_9FIRM</name>
<protein>
    <submittedName>
        <fullName evidence="1">Uncharacterized protein</fullName>
    </submittedName>
</protein>
<keyword evidence="2" id="KW-1185">Reference proteome</keyword>
<dbReference type="InterPro" id="IPR046286">
    <property type="entry name" value="DUF6323"/>
</dbReference>
<reference evidence="1 2" key="1">
    <citation type="submission" date="2011-08" db="EMBL/GenBank/DDBJ databases">
        <title>The Genome Sequence of Clostridium hathewayi WAL-18680.</title>
        <authorList>
            <consortium name="The Broad Institute Genome Sequencing Platform"/>
            <person name="Earl A."/>
            <person name="Ward D."/>
            <person name="Feldgarden M."/>
            <person name="Gevers D."/>
            <person name="Finegold S.M."/>
            <person name="Summanen P.H."/>
            <person name="Molitoris D.R."/>
            <person name="Song M."/>
            <person name="Daigneault M."/>
            <person name="Allen-Vercoe E."/>
            <person name="Young S.K."/>
            <person name="Zeng Q."/>
            <person name="Gargeya S."/>
            <person name="Fitzgerald M."/>
            <person name="Haas B."/>
            <person name="Abouelleil A."/>
            <person name="Alvarado L."/>
            <person name="Arachchi H.M."/>
            <person name="Berlin A."/>
            <person name="Brown A."/>
            <person name="Chapman S.B."/>
            <person name="Chen Z."/>
            <person name="Dunbar C."/>
            <person name="Freedman E."/>
            <person name="Gearin G."/>
            <person name="Gellesch M."/>
            <person name="Goldberg J."/>
            <person name="Griggs A."/>
            <person name="Gujja S."/>
            <person name="Heiman D."/>
            <person name="Howarth C."/>
            <person name="Larson L."/>
            <person name="Lui A."/>
            <person name="MacDonald P.J.P."/>
            <person name="Montmayeur A."/>
            <person name="Murphy C."/>
            <person name="Neiman D."/>
            <person name="Pearson M."/>
            <person name="Priest M."/>
            <person name="Roberts A."/>
            <person name="Saif S."/>
            <person name="Shea T."/>
            <person name="Shenoy N."/>
            <person name="Sisk P."/>
            <person name="Stolte C."/>
            <person name="Sykes S."/>
            <person name="Wortman J."/>
            <person name="Nusbaum C."/>
            <person name="Birren B."/>
        </authorList>
    </citation>
    <scope>NUCLEOTIDE SEQUENCE [LARGE SCALE GENOMIC DNA]</scope>
    <source>
        <strain evidence="1 2">WAL-18680</strain>
    </source>
</reference>
<dbReference type="PATRIC" id="fig|742737.3.peg.1059"/>
<dbReference type="HOGENOM" id="CLU_129792_1_0_9"/>
<gene>
    <name evidence="1" type="ORF">HMPREF9473_01055</name>
</gene>
<evidence type="ECO:0000313" key="1">
    <source>
        <dbReference type="EMBL" id="EHI60990.1"/>
    </source>
</evidence>
<proteinExistence type="predicted"/>
<dbReference type="Pfam" id="PF19848">
    <property type="entry name" value="DUF6323"/>
    <property type="match status" value="1"/>
</dbReference>
<dbReference type="AlphaFoldDB" id="G5IC72"/>
<dbReference type="EMBL" id="ADLN01000009">
    <property type="protein sequence ID" value="EHI60990.1"/>
    <property type="molecule type" value="Genomic_DNA"/>
</dbReference>